<evidence type="ECO:0000313" key="3">
    <source>
        <dbReference type="Proteomes" id="UP000287527"/>
    </source>
</evidence>
<sequence>MKNLALIALLFVSFGSYAQTKFIEVEVTDTISLKPLNFRCNVYAQDNTDVYSYDVAEDEEYDPLAAAEKAKNKLNEVKGMLETKKYKVLPLDESKINLLERRPPSKEGFSIVVNDEAEMKKLKELLNSREDVTTVVVVLKYSDKLKAEEKLIKKLIDKAKARAAFIGVTSGLKTGKILEVKEGRKSNEASFTELYSQLLKMGSFGQENNDYTGSISKTFVVKFAAE</sequence>
<protein>
    <recommendedName>
        <fullName evidence="4">DUF541 domain-containing protein</fullName>
    </recommendedName>
</protein>
<dbReference type="Proteomes" id="UP000287527">
    <property type="component" value="Unassembled WGS sequence"/>
</dbReference>
<reference evidence="2 3" key="1">
    <citation type="submission" date="2019-01" db="EMBL/GenBank/DDBJ databases">
        <title>Flavobacterium sp. nov.,isolated from freshwater.</title>
        <authorList>
            <person name="Zhang R."/>
            <person name="Du Z.-J."/>
        </authorList>
    </citation>
    <scope>NUCLEOTIDE SEQUENCE [LARGE SCALE GENOMIC DNA]</scope>
    <source>
        <strain evidence="2 3">1E403</strain>
    </source>
</reference>
<dbReference type="OrthoDB" id="1449136at2"/>
<name>A0A3S3U2N7_9FLAO</name>
<accession>A0A3S3U2N7</accession>
<organism evidence="2 3">
    <name type="scientific">Flavobacterium cerinum</name>
    <dbReference type="NCBI Taxonomy" id="2502784"/>
    <lineage>
        <taxon>Bacteria</taxon>
        <taxon>Pseudomonadati</taxon>
        <taxon>Bacteroidota</taxon>
        <taxon>Flavobacteriia</taxon>
        <taxon>Flavobacteriales</taxon>
        <taxon>Flavobacteriaceae</taxon>
        <taxon>Flavobacterium</taxon>
    </lineage>
</organism>
<keyword evidence="1" id="KW-0732">Signal</keyword>
<comment type="caution">
    <text evidence="2">The sequence shown here is derived from an EMBL/GenBank/DDBJ whole genome shotgun (WGS) entry which is preliminary data.</text>
</comment>
<feature type="chain" id="PRO_5018643106" description="DUF541 domain-containing protein" evidence="1">
    <location>
        <begin position="19"/>
        <end position="226"/>
    </location>
</feature>
<keyword evidence="3" id="KW-1185">Reference proteome</keyword>
<dbReference type="EMBL" id="SBII01000006">
    <property type="protein sequence ID" value="RWX00224.1"/>
    <property type="molecule type" value="Genomic_DNA"/>
</dbReference>
<gene>
    <name evidence="2" type="ORF">EPI11_10095</name>
</gene>
<evidence type="ECO:0000313" key="2">
    <source>
        <dbReference type="EMBL" id="RWX00224.1"/>
    </source>
</evidence>
<proteinExistence type="predicted"/>
<feature type="signal peptide" evidence="1">
    <location>
        <begin position="1"/>
        <end position="18"/>
    </location>
</feature>
<evidence type="ECO:0008006" key="4">
    <source>
        <dbReference type="Google" id="ProtNLM"/>
    </source>
</evidence>
<dbReference type="RefSeq" id="WP_128389851.1">
    <property type="nucleotide sequence ID" value="NZ_SBII01000006.1"/>
</dbReference>
<dbReference type="AlphaFoldDB" id="A0A3S3U2N7"/>
<evidence type="ECO:0000256" key="1">
    <source>
        <dbReference type="SAM" id="SignalP"/>
    </source>
</evidence>